<evidence type="ECO:0000313" key="1">
    <source>
        <dbReference type="EMBL" id="GAH36023.1"/>
    </source>
</evidence>
<name>X1GSQ7_9ZZZZ</name>
<dbReference type="AlphaFoldDB" id="X1GSQ7"/>
<protein>
    <submittedName>
        <fullName evidence="1">Uncharacterized protein</fullName>
    </submittedName>
</protein>
<proteinExistence type="predicted"/>
<sequence length="53" mass="6453">MKNKVNARTLRRAAKILEKEWAKPGKEEFWTIEDPKRGNDRVFRTKIIKIERR</sequence>
<organism evidence="1">
    <name type="scientific">marine sediment metagenome</name>
    <dbReference type="NCBI Taxonomy" id="412755"/>
    <lineage>
        <taxon>unclassified sequences</taxon>
        <taxon>metagenomes</taxon>
        <taxon>ecological metagenomes</taxon>
    </lineage>
</organism>
<comment type="caution">
    <text evidence="1">The sequence shown here is derived from an EMBL/GenBank/DDBJ whole genome shotgun (WGS) entry which is preliminary data.</text>
</comment>
<gene>
    <name evidence="1" type="ORF">S03H2_10536</name>
</gene>
<accession>X1GSQ7</accession>
<reference evidence="1" key="1">
    <citation type="journal article" date="2014" name="Front. Microbiol.">
        <title>High frequency of phylogenetically diverse reductive dehalogenase-homologous genes in deep subseafloor sedimentary metagenomes.</title>
        <authorList>
            <person name="Kawai M."/>
            <person name="Futagami T."/>
            <person name="Toyoda A."/>
            <person name="Takaki Y."/>
            <person name="Nishi S."/>
            <person name="Hori S."/>
            <person name="Arai W."/>
            <person name="Tsubouchi T."/>
            <person name="Morono Y."/>
            <person name="Uchiyama I."/>
            <person name="Ito T."/>
            <person name="Fujiyama A."/>
            <person name="Inagaki F."/>
            <person name="Takami H."/>
        </authorList>
    </citation>
    <scope>NUCLEOTIDE SEQUENCE</scope>
    <source>
        <strain evidence="1">Expedition CK06-06</strain>
    </source>
</reference>
<dbReference type="EMBL" id="BARU01005414">
    <property type="protein sequence ID" value="GAH36023.1"/>
    <property type="molecule type" value="Genomic_DNA"/>
</dbReference>